<dbReference type="CTD" id="20201291"/>
<dbReference type="EMBL" id="AMQM01002228">
    <property type="status" value="NOT_ANNOTATED_CDS"/>
    <property type="molecule type" value="Genomic_DNA"/>
</dbReference>
<gene>
    <name evidence="4" type="primary">20201291</name>
    <name evidence="3" type="ORF">HELRODRAFT_165981</name>
</gene>
<evidence type="ECO:0000313" key="3">
    <source>
        <dbReference type="EMBL" id="ESN90323.1"/>
    </source>
</evidence>
<evidence type="ECO:0000256" key="1">
    <source>
        <dbReference type="SAM" id="MobiDB-lite"/>
    </source>
</evidence>
<reference evidence="4" key="3">
    <citation type="submission" date="2015-06" db="UniProtKB">
        <authorList>
            <consortium name="EnsemblMetazoa"/>
        </authorList>
    </citation>
    <scope>IDENTIFICATION</scope>
</reference>
<name>T1EXJ1_HELRO</name>
<reference evidence="3 5" key="2">
    <citation type="journal article" date="2013" name="Nature">
        <title>Insights into bilaterian evolution from three spiralian genomes.</title>
        <authorList>
            <person name="Simakov O."/>
            <person name="Marletaz F."/>
            <person name="Cho S.J."/>
            <person name="Edsinger-Gonzales E."/>
            <person name="Havlak P."/>
            <person name="Hellsten U."/>
            <person name="Kuo D.H."/>
            <person name="Larsson T."/>
            <person name="Lv J."/>
            <person name="Arendt D."/>
            <person name="Savage R."/>
            <person name="Osoegawa K."/>
            <person name="de Jong P."/>
            <person name="Grimwood J."/>
            <person name="Chapman J.A."/>
            <person name="Shapiro H."/>
            <person name="Aerts A."/>
            <person name="Otillar R.P."/>
            <person name="Terry A.Y."/>
            <person name="Boore J.L."/>
            <person name="Grigoriev I.V."/>
            <person name="Lindberg D.R."/>
            <person name="Seaver E.C."/>
            <person name="Weisblat D.A."/>
            <person name="Putnam N.H."/>
            <person name="Rokhsar D.S."/>
        </authorList>
    </citation>
    <scope>NUCLEOTIDE SEQUENCE</scope>
</reference>
<organism evidence="4 5">
    <name type="scientific">Helobdella robusta</name>
    <name type="common">Californian leech</name>
    <dbReference type="NCBI Taxonomy" id="6412"/>
    <lineage>
        <taxon>Eukaryota</taxon>
        <taxon>Metazoa</taxon>
        <taxon>Spiralia</taxon>
        <taxon>Lophotrochozoa</taxon>
        <taxon>Annelida</taxon>
        <taxon>Clitellata</taxon>
        <taxon>Hirudinea</taxon>
        <taxon>Rhynchobdellida</taxon>
        <taxon>Glossiphoniidae</taxon>
        <taxon>Helobdella</taxon>
    </lineage>
</organism>
<evidence type="ECO:0000259" key="2">
    <source>
        <dbReference type="Pfam" id="PF03372"/>
    </source>
</evidence>
<sequence>MIGGGGDGGRNSENIGDDGVNDIGNGGNDGICDDGCNIGTIFYCGEGRDGGGGGRNRRNIGGMFSCNNSRNGDNGGRNDRDGGHGGRNCGDGGDGGNDCKDYANSLKRIKSQMLLRLLNIRSFLSKSDAVREILLESLDFLVLVETWHGYSDNVSIKLAMPSGYHFLDFLRPYDPYHGGLIIFFRSNFKYKKIDFPCFSTFEVLAIKFFINGIDWVLVSLYRPGSQQVKTIFFQELVFMMEHVSILTTRILLAGDFNIHVERTDDAHTISLLLEVFDMFQMVNNVNGSTHDLGGTLDLIVSSPGFPVQVCKIFPNGVFSDHGLIHATMPVMKADPVRTKKLIRSWKEIDEKKLYGISFRTPSCFRF</sequence>
<keyword evidence="5" id="KW-1185">Reference proteome</keyword>
<dbReference type="InterPro" id="IPR005135">
    <property type="entry name" value="Endo/exonuclease/phosphatase"/>
</dbReference>
<dbReference type="EMBL" id="KB097753">
    <property type="protein sequence ID" value="ESN90323.1"/>
    <property type="molecule type" value="Genomic_DNA"/>
</dbReference>
<dbReference type="GO" id="GO:0003824">
    <property type="term" value="F:catalytic activity"/>
    <property type="evidence" value="ECO:0007669"/>
    <property type="project" value="InterPro"/>
</dbReference>
<dbReference type="EMBL" id="AMQM01002227">
    <property type="status" value="NOT_ANNOTATED_CDS"/>
    <property type="molecule type" value="Genomic_DNA"/>
</dbReference>
<dbReference type="EMBL" id="AMQM01002226">
    <property type="status" value="NOT_ANNOTATED_CDS"/>
    <property type="molecule type" value="Genomic_DNA"/>
</dbReference>
<feature type="region of interest" description="Disordered" evidence="1">
    <location>
        <begin position="71"/>
        <end position="90"/>
    </location>
</feature>
<protein>
    <recommendedName>
        <fullName evidence="2">Endonuclease/exonuclease/phosphatase domain-containing protein</fullName>
    </recommendedName>
</protein>
<dbReference type="SUPFAM" id="SSF56219">
    <property type="entry name" value="DNase I-like"/>
    <property type="match status" value="1"/>
</dbReference>
<dbReference type="RefSeq" id="XP_009031273.1">
    <property type="nucleotide sequence ID" value="XM_009033025.1"/>
</dbReference>
<dbReference type="AlphaFoldDB" id="T1EXJ1"/>
<reference evidence="5" key="1">
    <citation type="submission" date="2012-12" db="EMBL/GenBank/DDBJ databases">
        <authorList>
            <person name="Hellsten U."/>
            <person name="Grimwood J."/>
            <person name="Chapman J.A."/>
            <person name="Shapiro H."/>
            <person name="Aerts A."/>
            <person name="Otillar R.P."/>
            <person name="Terry A.Y."/>
            <person name="Boore J.L."/>
            <person name="Simakov O."/>
            <person name="Marletaz F."/>
            <person name="Cho S.-J."/>
            <person name="Edsinger-Gonzales E."/>
            <person name="Havlak P."/>
            <person name="Kuo D.-H."/>
            <person name="Larsson T."/>
            <person name="Lv J."/>
            <person name="Arendt D."/>
            <person name="Savage R."/>
            <person name="Osoegawa K."/>
            <person name="de Jong P."/>
            <person name="Lindberg D.R."/>
            <person name="Seaver E.C."/>
            <person name="Weisblat D.A."/>
            <person name="Putnam N.H."/>
            <person name="Grigoriev I.V."/>
            <person name="Rokhsar D.S."/>
        </authorList>
    </citation>
    <scope>NUCLEOTIDE SEQUENCE</scope>
</reference>
<dbReference type="InParanoid" id="T1EXJ1"/>
<proteinExistence type="predicted"/>
<dbReference type="GeneID" id="20201291"/>
<evidence type="ECO:0000313" key="4">
    <source>
        <dbReference type="EnsemblMetazoa" id="HelroP165981"/>
    </source>
</evidence>
<accession>T1EXJ1</accession>
<dbReference type="PANTHER" id="PTHR33776:SF3">
    <property type="entry name" value="PHD-TYPE DOMAIN-CONTAINING PROTEIN"/>
    <property type="match status" value="1"/>
</dbReference>
<dbReference type="Pfam" id="PF03372">
    <property type="entry name" value="Exo_endo_phos"/>
    <property type="match status" value="1"/>
</dbReference>
<dbReference type="EnsemblMetazoa" id="HelroT165981">
    <property type="protein sequence ID" value="HelroP165981"/>
    <property type="gene ID" value="HelroG165981"/>
</dbReference>
<dbReference type="Proteomes" id="UP000015101">
    <property type="component" value="Unassembled WGS sequence"/>
</dbReference>
<dbReference type="PANTHER" id="PTHR33776">
    <property type="entry name" value="ENDO/EXONUCLEASE/PHOSPHATASE DOMAIN-CONTAINING PROTEIN"/>
    <property type="match status" value="1"/>
</dbReference>
<feature type="domain" description="Endonuclease/exonuclease/phosphatase" evidence="2">
    <location>
        <begin position="119"/>
        <end position="321"/>
    </location>
</feature>
<dbReference type="Gene3D" id="3.60.10.10">
    <property type="entry name" value="Endonuclease/exonuclease/phosphatase"/>
    <property type="match status" value="1"/>
</dbReference>
<dbReference type="OrthoDB" id="10072198at2759"/>
<dbReference type="InterPro" id="IPR036691">
    <property type="entry name" value="Endo/exonu/phosph_ase_sf"/>
</dbReference>
<evidence type="ECO:0000313" key="5">
    <source>
        <dbReference type="Proteomes" id="UP000015101"/>
    </source>
</evidence>
<dbReference type="HOGENOM" id="CLU_752897_0_0_1"/>
<dbReference type="KEGG" id="hro:HELRODRAFT_165981"/>